<accession>A0AAE8L2E2</accession>
<evidence type="ECO:0000313" key="3">
    <source>
        <dbReference type="Proteomes" id="UP000182085"/>
    </source>
</evidence>
<dbReference type="Proteomes" id="UP000182085">
    <property type="component" value="Chromosome I"/>
</dbReference>
<dbReference type="InterPro" id="IPR035616">
    <property type="entry name" value="MvaT_DBD"/>
</dbReference>
<dbReference type="Pfam" id="PF22055">
    <property type="entry name" value="MvaT_DBD"/>
    <property type="match status" value="1"/>
</dbReference>
<dbReference type="AlphaFoldDB" id="A0AAE8L2E2"/>
<proteinExistence type="predicted"/>
<gene>
    <name evidence="2" type="ORF">SAMN04490209_5781</name>
</gene>
<keyword evidence="3" id="KW-1185">Reference proteome</keyword>
<name>A0AAE8L2E2_9PSED</name>
<dbReference type="RefSeq" id="WP_083377949.1">
    <property type="nucleotide sequence ID" value="NZ_BAAAEG010000001.1"/>
</dbReference>
<reference evidence="2 3" key="1">
    <citation type="submission" date="2016-10" db="EMBL/GenBank/DDBJ databases">
        <authorList>
            <person name="Varghese N."/>
            <person name="Submissions S."/>
        </authorList>
    </citation>
    <scope>NUCLEOTIDE SEQUENCE [LARGE SCALE GENOMIC DNA]</scope>
    <source>
        <strain evidence="2 3">BS2777</strain>
    </source>
</reference>
<evidence type="ECO:0000259" key="1">
    <source>
        <dbReference type="Pfam" id="PF22055"/>
    </source>
</evidence>
<dbReference type="EMBL" id="LT629801">
    <property type="protein sequence ID" value="SDV16958.1"/>
    <property type="molecule type" value="Genomic_DNA"/>
</dbReference>
<sequence>MSRLAEFRQLEKHLAEQLAALEAMKGDEGLKKEVEFETKLRELLAQYGYGLRNVIAILDPQASTRRAPAAAGSKAGTRKPRQVKIYKNPHSGEVVETKGGNHKILKDWKAEYGSDTVESWVSDRG</sequence>
<feature type="domain" description="MvaT DNA-binding" evidence="1">
    <location>
        <begin position="84"/>
        <end position="120"/>
    </location>
</feature>
<evidence type="ECO:0000313" key="2">
    <source>
        <dbReference type="EMBL" id="SDV16958.1"/>
    </source>
</evidence>
<dbReference type="CDD" id="cd16170">
    <property type="entry name" value="MvaT_DBD"/>
    <property type="match status" value="1"/>
</dbReference>
<dbReference type="NCBIfam" id="NF041859">
    <property type="entry name" value="silencer_MvaTU"/>
    <property type="match status" value="1"/>
</dbReference>
<protein>
    <recommendedName>
        <fullName evidence="1">MvaT DNA-binding domain-containing protein</fullName>
    </recommendedName>
</protein>
<organism evidence="2 3">
    <name type="scientific">Pseudomonas rhodesiae</name>
    <dbReference type="NCBI Taxonomy" id="76760"/>
    <lineage>
        <taxon>Bacteria</taxon>
        <taxon>Pseudomonadati</taxon>
        <taxon>Pseudomonadota</taxon>
        <taxon>Gammaproteobacteria</taxon>
        <taxon>Pseudomonadales</taxon>
        <taxon>Pseudomonadaceae</taxon>
        <taxon>Pseudomonas</taxon>
    </lineage>
</organism>